<organism evidence="2 3">
    <name type="scientific">Fasciolopsis buskii</name>
    <dbReference type="NCBI Taxonomy" id="27845"/>
    <lineage>
        <taxon>Eukaryota</taxon>
        <taxon>Metazoa</taxon>
        <taxon>Spiralia</taxon>
        <taxon>Lophotrochozoa</taxon>
        <taxon>Platyhelminthes</taxon>
        <taxon>Trematoda</taxon>
        <taxon>Digenea</taxon>
        <taxon>Plagiorchiida</taxon>
        <taxon>Echinostomata</taxon>
        <taxon>Echinostomatoidea</taxon>
        <taxon>Fasciolidae</taxon>
        <taxon>Fasciolopsis</taxon>
    </lineage>
</organism>
<evidence type="ECO:0000256" key="1">
    <source>
        <dbReference type="SAM" id="MobiDB-lite"/>
    </source>
</evidence>
<protein>
    <submittedName>
        <fullName evidence="2">Uncharacterized protein</fullName>
    </submittedName>
</protein>
<evidence type="ECO:0000313" key="2">
    <source>
        <dbReference type="EMBL" id="KAA0199708.1"/>
    </source>
</evidence>
<comment type="caution">
    <text evidence="2">The sequence shown here is derived from an EMBL/GenBank/DDBJ whole genome shotgun (WGS) entry which is preliminary data.</text>
</comment>
<accession>A0A8E0S2E4</accession>
<feature type="region of interest" description="Disordered" evidence="1">
    <location>
        <begin position="1"/>
        <end position="56"/>
    </location>
</feature>
<feature type="compositionally biased region" description="Polar residues" evidence="1">
    <location>
        <begin position="26"/>
        <end position="51"/>
    </location>
</feature>
<proteinExistence type="predicted"/>
<evidence type="ECO:0000313" key="3">
    <source>
        <dbReference type="Proteomes" id="UP000728185"/>
    </source>
</evidence>
<gene>
    <name evidence="2" type="ORF">FBUS_00521</name>
</gene>
<dbReference type="OrthoDB" id="6312050at2759"/>
<name>A0A8E0S2E4_9TREM</name>
<dbReference type="Proteomes" id="UP000728185">
    <property type="component" value="Unassembled WGS sequence"/>
</dbReference>
<dbReference type="AlphaFoldDB" id="A0A8E0S2E4"/>
<feature type="compositionally biased region" description="Basic and acidic residues" evidence="1">
    <location>
        <begin position="8"/>
        <end position="23"/>
    </location>
</feature>
<reference evidence="2" key="1">
    <citation type="submission" date="2019-05" db="EMBL/GenBank/DDBJ databases">
        <title>Annotation for the trematode Fasciolopsis buski.</title>
        <authorList>
            <person name="Choi Y.-J."/>
        </authorList>
    </citation>
    <scope>NUCLEOTIDE SEQUENCE</scope>
    <source>
        <strain evidence="2">HT</strain>
        <tissue evidence="2">Whole worm</tissue>
    </source>
</reference>
<dbReference type="EMBL" id="LUCM01000969">
    <property type="protein sequence ID" value="KAA0199708.1"/>
    <property type="molecule type" value="Genomic_DNA"/>
</dbReference>
<keyword evidence="3" id="KW-1185">Reference proteome</keyword>
<sequence length="173" mass="18743">MKCSVSEDVYREKSSDSSEERPPKRISNSQAELSSPTDSTSTCLTPRTSDLNGEKEPESLITKLLASRGSGQFTPPDFTKFTSQATVPSSVVCRPVERLIETTGMGSPKDRQGLVDRLWGSKGPSVSIVDTNISTMPSRSLVLNTAPVIRTVDSSSYVTVRRQLSEAVVTSKN</sequence>